<reference evidence="2" key="1">
    <citation type="journal article" date="2013" name="Diversity">
        <title>Genome Sequence of Dickeya solani, a New soft Rot Pathogen of Potato, Suggests its Emergence May Be Related to a Novel Combination of Non-Ribosomal Peptide/Polyketide Synthetase Clusters.</title>
        <authorList>
            <person name="Garlant L."/>
            <person name="Koskinen P."/>
            <person name="Rouhiainen L."/>
            <person name="Laine P."/>
            <person name="Paulin L."/>
            <person name="Auvinen P."/>
            <person name="Holm L."/>
            <person name="Pirhonen M."/>
        </authorList>
    </citation>
    <scope>NUCLEOTIDE SEQUENCE [LARGE SCALE GENOMIC DNA]</scope>
    <source>
        <strain evidence="2">D s0432-1</strain>
    </source>
</reference>
<sequence length="232" mass="25757">MTIRLHMTIRSHMTTRSHMTIRSHMILRSTLLLLSGLLTVNMGHASDMSMDIHRQWSVCQYKTLASRKEECFAALSQQAQEQAESHPARADYLIWSAMVDSSWAGVKDGMEALNLAGQAKSTLEKAIALDPHALNGAAYTILGVLYYQVPGWPLGFGDEKKAEQYLKTALKMNPANIDANFFYGDFLLKAGRKSEARQYLTAALNAAPRPGREIADLGRRAEAGKALVQLKY</sequence>
<evidence type="ECO:0000313" key="2">
    <source>
        <dbReference type="Proteomes" id="UP000017142"/>
    </source>
</evidence>
<dbReference type="Pfam" id="PF14559">
    <property type="entry name" value="TPR_19"/>
    <property type="match status" value="1"/>
</dbReference>
<name>A0AAV3K9J8_9GAMM</name>
<dbReference type="EMBL" id="AMWE01000004">
    <property type="protein sequence ID" value="ERO57542.1"/>
    <property type="molecule type" value="Genomic_DNA"/>
</dbReference>
<comment type="caution">
    <text evidence="1">The sequence shown here is derived from an EMBL/GenBank/DDBJ whole genome shotgun (WGS) entry which is preliminary data.</text>
</comment>
<dbReference type="SUPFAM" id="SSF48452">
    <property type="entry name" value="TPR-like"/>
    <property type="match status" value="1"/>
</dbReference>
<dbReference type="InterPro" id="IPR011990">
    <property type="entry name" value="TPR-like_helical_dom_sf"/>
</dbReference>
<dbReference type="AlphaFoldDB" id="A0AAV3K9J8"/>
<protein>
    <submittedName>
        <fullName evidence="1">TPR repeats containing protein</fullName>
    </submittedName>
</protein>
<dbReference type="Proteomes" id="UP000017142">
    <property type="component" value="Unassembled WGS sequence"/>
</dbReference>
<organism evidence="1 2">
    <name type="scientific">Dickeya solani D s0432-1</name>
    <dbReference type="NCBI Taxonomy" id="1231725"/>
    <lineage>
        <taxon>Bacteria</taxon>
        <taxon>Pseudomonadati</taxon>
        <taxon>Pseudomonadota</taxon>
        <taxon>Gammaproteobacteria</taxon>
        <taxon>Enterobacterales</taxon>
        <taxon>Pectobacteriaceae</taxon>
        <taxon>Dickeya</taxon>
    </lineage>
</organism>
<proteinExistence type="predicted"/>
<dbReference type="Gene3D" id="1.25.40.10">
    <property type="entry name" value="Tetratricopeptide repeat domain"/>
    <property type="match status" value="1"/>
</dbReference>
<accession>A0AAV3K9J8</accession>
<gene>
    <name evidence="1" type="ORF">A544_4133</name>
</gene>
<evidence type="ECO:0000313" key="1">
    <source>
        <dbReference type="EMBL" id="ERO57542.1"/>
    </source>
</evidence>